<dbReference type="RefSeq" id="WP_259486613.1">
    <property type="nucleotide sequence ID" value="NZ_JANTEZ010000004.1"/>
</dbReference>
<dbReference type="InterPro" id="IPR036520">
    <property type="entry name" value="UPF0759_sf"/>
</dbReference>
<dbReference type="Pfam" id="PF01904">
    <property type="entry name" value="DUF72"/>
    <property type="match status" value="1"/>
</dbReference>
<evidence type="ECO:0000313" key="1">
    <source>
        <dbReference type="EMBL" id="MCS5715101.1"/>
    </source>
</evidence>
<dbReference type="Gene3D" id="3.20.20.410">
    <property type="entry name" value="Protein of unknown function UPF0759"/>
    <property type="match status" value="1"/>
</dbReference>
<organism evidence="1 2">
    <name type="scientific">Herbiconiux gentiana</name>
    <dbReference type="NCBI Taxonomy" id="2970912"/>
    <lineage>
        <taxon>Bacteria</taxon>
        <taxon>Bacillati</taxon>
        <taxon>Actinomycetota</taxon>
        <taxon>Actinomycetes</taxon>
        <taxon>Micrococcales</taxon>
        <taxon>Microbacteriaceae</taxon>
        <taxon>Herbiconiux</taxon>
    </lineage>
</organism>
<protein>
    <submittedName>
        <fullName evidence="1">DUF72 domain-containing protein</fullName>
    </submittedName>
</protein>
<proteinExistence type="predicted"/>
<dbReference type="InterPro" id="IPR002763">
    <property type="entry name" value="DUF72"/>
</dbReference>
<name>A0ABT2GG75_9MICO</name>
<gene>
    <name evidence="1" type="ORF">NVV95_11115</name>
</gene>
<evidence type="ECO:0000313" key="2">
    <source>
        <dbReference type="Proteomes" id="UP001165580"/>
    </source>
</evidence>
<keyword evidence="2" id="KW-1185">Reference proteome</keyword>
<dbReference type="PANTHER" id="PTHR30348">
    <property type="entry name" value="UNCHARACTERIZED PROTEIN YECE"/>
    <property type="match status" value="1"/>
</dbReference>
<comment type="caution">
    <text evidence="1">The sequence shown here is derived from an EMBL/GenBank/DDBJ whole genome shotgun (WGS) entry which is preliminary data.</text>
</comment>
<accession>A0ABT2GG75</accession>
<sequence>MDSRASGTRALVGISGWRYPRWRGDYYPTGLTQRRELAYVAERMDSVELNGSFYSLQRPESYRRWRSEVPPGFVFAVKGGRFITHMKRLAGVETALANFFASGVLALGPQLGPVLWQLPERQDFDGPLLESFFDQLPRSTSQALTLARGHDDRLQGRVHLEIEADLPLRHSLEVRHPSFLGDGPTALLRSHGIGLVIADTAGRWVEPRAITSSLVYVRLHGSRELYTSGYTDEELDDWAARIGRWLDGSGTPDGDPRDVVVYFDNDAAGHAPFDAERLRDRLRALTGGQP</sequence>
<dbReference type="EMBL" id="JANTEZ010000004">
    <property type="protein sequence ID" value="MCS5715101.1"/>
    <property type="molecule type" value="Genomic_DNA"/>
</dbReference>
<dbReference type="PANTHER" id="PTHR30348:SF4">
    <property type="entry name" value="DUF72 DOMAIN-CONTAINING PROTEIN"/>
    <property type="match status" value="1"/>
</dbReference>
<dbReference type="SUPFAM" id="SSF117396">
    <property type="entry name" value="TM1631-like"/>
    <property type="match status" value="1"/>
</dbReference>
<reference evidence="1" key="1">
    <citation type="submission" date="2022-08" db="EMBL/GenBank/DDBJ databases">
        <authorList>
            <person name="Deng Y."/>
            <person name="Han X.-F."/>
            <person name="Zhang Y.-Q."/>
        </authorList>
    </citation>
    <scope>NUCLEOTIDE SEQUENCE</scope>
    <source>
        <strain evidence="1">CPCC 205716</strain>
    </source>
</reference>
<dbReference type="Proteomes" id="UP001165580">
    <property type="component" value="Unassembled WGS sequence"/>
</dbReference>